<protein>
    <submittedName>
        <fullName evidence="2">GroES-like protein</fullName>
    </submittedName>
</protein>
<dbReference type="SUPFAM" id="SSF50129">
    <property type="entry name" value="GroES-like"/>
    <property type="match status" value="1"/>
</dbReference>
<comment type="caution">
    <text evidence="2">The sequence shown here is derived from an EMBL/GenBank/DDBJ whole genome shotgun (WGS) entry which is preliminary data.</text>
</comment>
<dbReference type="Pfam" id="PF00107">
    <property type="entry name" value="ADH_zinc_N"/>
    <property type="match status" value="1"/>
</dbReference>
<gene>
    <name evidence="2" type="ORF">CPB83DRAFT_854191</name>
</gene>
<dbReference type="Proteomes" id="UP000807306">
    <property type="component" value="Unassembled WGS sequence"/>
</dbReference>
<dbReference type="CDD" id="cd08249">
    <property type="entry name" value="enoyl_reductase_like"/>
    <property type="match status" value="1"/>
</dbReference>
<evidence type="ECO:0000259" key="1">
    <source>
        <dbReference type="SMART" id="SM00829"/>
    </source>
</evidence>
<dbReference type="InterPro" id="IPR047122">
    <property type="entry name" value="Trans-enoyl_RdTase-like"/>
</dbReference>
<reference evidence="2" key="1">
    <citation type="submission" date="2020-11" db="EMBL/GenBank/DDBJ databases">
        <authorList>
            <consortium name="DOE Joint Genome Institute"/>
            <person name="Ahrendt S."/>
            <person name="Riley R."/>
            <person name="Andreopoulos W."/>
            <person name="Labutti K."/>
            <person name="Pangilinan J."/>
            <person name="Ruiz-Duenas F.J."/>
            <person name="Barrasa J.M."/>
            <person name="Sanchez-Garcia M."/>
            <person name="Camarero S."/>
            <person name="Miyauchi S."/>
            <person name="Serrano A."/>
            <person name="Linde D."/>
            <person name="Babiker R."/>
            <person name="Drula E."/>
            <person name="Ayuso-Fernandez I."/>
            <person name="Pacheco R."/>
            <person name="Padilla G."/>
            <person name="Ferreira P."/>
            <person name="Barriuso J."/>
            <person name="Kellner H."/>
            <person name="Castanera R."/>
            <person name="Alfaro M."/>
            <person name="Ramirez L."/>
            <person name="Pisabarro A.G."/>
            <person name="Kuo A."/>
            <person name="Tritt A."/>
            <person name="Lipzen A."/>
            <person name="He G."/>
            <person name="Yan M."/>
            <person name="Ng V."/>
            <person name="Cullen D."/>
            <person name="Martin F."/>
            <person name="Rosso M.-N."/>
            <person name="Henrissat B."/>
            <person name="Hibbett D."/>
            <person name="Martinez A.T."/>
            <person name="Grigoriev I.V."/>
        </authorList>
    </citation>
    <scope>NUCLEOTIDE SEQUENCE</scope>
    <source>
        <strain evidence="2">CBS 506.95</strain>
    </source>
</reference>
<evidence type="ECO:0000313" key="3">
    <source>
        <dbReference type="Proteomes" id="UP000807306"/>
    </source>
</evidence>
<feature type="domain" description="Enoyl reductase (ER)" evidence="1">
    <location>
        <begin position="12"/>
        <end position="344"/>
    </location>
</feature>
<dbReference type="OrthoDB" id="3233595at2759"/>
<dbReference type="SUPFAM" id="SSF51735">
    <property type="entry name" value="NAD(P)-binding Rossmann-fold domains"/>
    <property type="match status" value="1"/>
</dbReference>
<evidence type="ECO:0000313" key="2">
    <source>
        <dbReference type="EMBL" id="KAF9528463.1"/>
    </source>
</evidence>
<dbReference type="PANTHER" id="PTHR45348">
    <property type="entry name" value="HYPOTHETICAL OXIDOREDUCTASE (EUROFUNG)"/>
    <property type="match status" value="1"/>
</dbReference>
<keyword evidence="3" id="KW-1185">Reference proteome</keyword>
<dbReference type="InterPro" id="IPR020843">
    <property type="entry name" value="ER"/>
</dbReference>
<dbReference type="EMBL" id="MU157852">
    <property type="protein sequence ID" value="KAF9528463.1"/>
    <property type="molecule type" value="Genomic_DNA"/>
</dbReference>
<dbReference type="Gene3D" id="3.40.50.720">
    <property type="entry name" value="NAD(P)-binding Rossmann-like Domain"/>
    <property type="match status" value="1"/>
</dbReference>
<accession>A0A9P6EGG5</accession>
<organism evidence="2 3">
    <name type="scientific">Crepidotus variabilis</name>
    <dbReference type="NCBI Taxonomy" id="179855"/>
    <lineage>
        <taxon>Eukaryota</taxon>
        <taxon>Fungi</taxon>
        <taxon>Dikarya</taxon>
        <taxon>Basidiomycota</taxon>
        <taxon>Agaricomycotina</taxon>
        <taxon>Agaricomycetes</taxon>
        <taxon>Agaricomycetidae</taxon>
        <taxon>Agaricales</taxon>
        <taxon>Agaricineae</taxon>
        <taxon>Crepidotaceae</taxon>
        <taxon>Crepidotus</taxon>
    </lineage>
</organism>
<dbReference type="InterPro" id="IPR013154">
    <property type="entry name" value="ADH-like_N"/>
</dbReference>
<dbReference type="Pfam" id="PF08240">
    <property type="entry name" value="ADH_N"/>
    <property type="match status" value="1"/>
</dbReference>
<dbReference type="GO" id="GO:0016651">
    <property type="term" value="F:oxidoreductase activity, acting on NAD(P)H"/>
    <property type="evidence" value="ECO:0007669"/>
    <property type="project" value="InterPro"/>
</dbReference>
<dbReference type="SMART" id="SM00829">
    <property type="entry name" value="PKS_ER"/>
    <property type="match status" value="1"/>
</dbReference>
<dbReference type="AlphaFoldDB" id="A0A9P6EGG5"/>
<dbReference type="PANTHER" id="PTHR45348:SF2">
    <property type="entry name" value="ZINC-TYPE ALCOHOL DEHYDROGENASE-LIKE PROTEIN C2E1P3.01"/>
    <property type="match status" value="1"/>
</dbReference>
<dbReference type="Gene3D" id="3.90.180.10">
    <property type="entry name" value="Medium-chain alcohol dehydrogenases, catalytic domain"/>
    <property type="match status" value="1"/>
</dbReference>
<sequence>MSQTQTALVISEHLGAFKIAQVPIYTPGPGQLLIKIHAVALNPADWKLQKSGQVVTKFPAILGFDRAGEVVEVGEGVLDFRKGDRIATTSGFVENEYQGFQQYGLADAVFSSKLPTHITYDQAATIPICLGTALSGLYSEFPHGIGLPTPFIDEGRKAGLGKAIFIIGGASSVGQFAIQLAKLSGFSTIITTASLTNESFLTSLGATHVIDRSLGIDSLAASLSTIKSSGPEIVFDTIINSSTEQLGFAVLAHFKQSIFVTADPRPTEFSKTQTSVKISNIYAGAKVPWNERLFSTLFSKLYEWLESGDIQPNRVEVLKGGLTSIPEALRRLENNQVSGLKLIARPHETI</sequence>
<dbReference type="InterPro" id="IPR013149">
    <property type="entry name" value="ADH-like_C"/>
</dbReference>
<proteinExistence type="predicted"/>
<dbReference type="InterPro" id="IPR011032">
    <property type="entry name" value="GroES-like_sf"/>
</dbReference>
<dbReference type="InterPro" id="IPR036291">
    <property type="entry name" value="NAD(P)-bd_dom_sf"/>
</dbReference>
<name>A0A9P6EGG5_9AGAR</name>